<proteinExistence type="predicted"/>
<protein>
    <submittedName>
        <fullName evidence="1">Uncharacterized protein</fullName>
    </submittedName>
</protein>
<reference evidence="1" key="2">
    <citation type="submission" date="2025-09" db="UniProtKB">
        <authorList>
            <consortium name="Ensembl"/>
        </authorList>
    </citation>
    <scope>IDENTIFICATION</scope>
</reference>
<dbReference type="Proteomes" id="UP000694385">
    <property type="component" value="Unassembled WGS sequence"/>
</dbReference>
<sequence length="14" mass="1696">KLRILESQLYTCTQ</sequence>
<evidence type="ECO:0000313" key="1">
    <source>
        <dbReference type="Ensembl" id="ENSJJAP00000004009.1"/>
    </source>
</evidence>
<dbReference type="Ensembl" id="ENSJJAT00000009186.1">
    <property type="protein sequence ID" value="ENSJJAP00000004009.1"/>
    <property type="gene ID" value="ENSJJAG00000008116.1"/>
</dbReference>
<reference evidence="1" key="1">
    <citation type="submission" date="2025-08" db="UniProtKB">
        <authorList>
            <consortium name="Ensembl"/>
        </authorList>
    </citation>
    <scope>IDENTIFICATION</scope>
</reference>
<name>A0A8C5K4M3_JACJA</name>
<keyword evidence="2" id="KW-1185">Reference proteome</keyword>
<accession>A0A8C5K4M3</accession>
<organism evidence="1 2">
    <name type="scientific">Jaculus jaculus</name>
    <name type="common">Lesser Egyptian jerboa</name>
    <dbReference type="NCBI Taxonomy" id="51337"/>
    <lineage>
        <taxon>Eukaryota</taxon>
        <taxon>Metazoa</taxon>
        <taxon>Chordata</taxon>
        <taxon>Craniata</taxon>
        <taxon>Vertebrata</taxon>
        <taxon>Euteleostomi</taxon>
        <taxon>Mammalia</taxon>
        <taxon>Eutheria</taxon>
        <taxon>Euarchontoglires</taxon>
        <taxon>Glires</taxon>
        <taxon>Rodentia</taxon>
        <taxon>Myomorpha</taxon>
        <taxon>Dipodoidea</taxon>
        <taxon>Dipodidae</taxon>
        <taxon>Dipodinae</taxon>
        <taxon>Jaculus</taxon>
    </lineage>
</organism>
<evidence type="ECO:0000313" key="2">
    <source>
        <dbReference type="Proteomes" id="UP000694385"/>
    </source>
</evidence>